<keyword evidence="3" id="KW-0732">Signal</keyword>
<dbReference type="RefSeq" id="WP_014366814.1">
    <property type="nucleotide sequence ID" value="NC_017945.3"/>
</dbReference>
<gene>
    <name evidence="5" type="ORF">CP258_03990</name>
</gene>
<dbReference type="GO" id="GO:0004252">
    <property type="term" value="F:serine-type endopeptidase activity"/>
    <property type="evidence" value="ECO:0007669"/>
    <property type="project" value="InterPro"/>
</dbReference>
<dbReference type="AlphaFoldDB" id="A0AAU8PKE4"/>
<dbReference type="GO" id="GO:0006508">
    <property type="term" value="P:proteolysis"/>
    <property type="evidence" value="ECO:0007669"/>
    <property type="project" value="UniProtKB-KW"/>
</dbReference>
<dbReference type="Pfam" id="PF00089">
    <property type="entry name" value="Trypsin"/>
    <property type="match status" value="1"/>
</dbReference>
<dbReference type="SUPFAM" id="SSF50494">
    <property type="entry name" value="Trypsin-like serine proteases"/>
    <property type="match status" value="1"/>
</dbReference>
<keyword evidence="2" id="KW-1015">Disulfide bond</keyword>
<evidence type="ECO:0000256" key="2">
    <source>
        <dbReference type="ARBA" id="ARBA00023157"/>
    </source>
</evidence>
<name>A0AAU8PKE4_CORPS</name>
<dbReference type="InterPro" id="IPR001314">
    <property type="entry name" value="Peptidase_S1A"/>
</dbReference>
<dbReference type="PRINTS" id="PR00722">
    <property type="entry name" value="CHYMOTRYPSIN"/>
</dbReference>
<evidence type="ECO:0000313" key="5">
    <source>
        <dbReference type="EMBL" id="AFK16405.1"/>
    </source>
</evidence>
<comment type="similarity">
    <text evidence="1">Belongs to the peptidase S1 family.</text>
</comment>
<feature type="signal peptide" evidence="3">
    <location>
        <begin position="1"/>
        <end position="26"/>
    </location>
</feature>
<dbReference type="PANTHER" id="PTHR24276">
    <property type="entry name" value="POLYSERASE-RELATED"/>
    <property type="match status" value="1"/>
</dbReference>
<evidence type="ECO:0000256" key="3">
    <source>
        <dbReference type="SAM" id="SignalP"/>
    </source>
</evidence>
<dbReference type="Gene3D" id="2.40.10.10">
    <property type="entry name" value="Trypsin-like serine proteases"/>
    <property type="match status" value="3"/>
</dbReference>
<evidence type="ECO:0000256" key="1">
    <source>
        <dbReference type="ARBA" id="ARBA00007664"/>
    </source>
</evidence>
<dbReference type="EMBL" id="CP003540">
    <property type="protein sequence ID" value="AFK16405.1"/>
    <property type="molecule type" value="Genomic_DNA"/>
</dbReference>
<evidence type="ECO:0000313" key="6">
    <source>
        <dbReference type="Proteomes" id="UP000006465"/>
    </source>
</evidence>
<protein>
    <submittedName>
        <fullName evidence="5">Trypsin-like serine protease</fullName>
    </submittedName>
</protein>
<dbReference type="Proteomes" id="UP000006465">
    <property type="component" value="Chromosome"/>
</dbReference>
<dbReference type="PROSITE" id="PS50240">
    <property type="entry name" value="TRYPSIN_DOM"/>
    <property type="match status" value="1"/>
</dbReference>
<dbReference type="SMART" id="SM00020">
    <property type="entry name" value="Tryp_SPc"/>
    <property type="match status" value="1"/>
</dbReference>
<accession>A0AAU8PKE4</accession>
<keyword evidence="5" id="KW-0645">Protease</keyword>
<sequence>MRIFRRVSAVATAVALSLGIVTPSHAVVGGTATNQPSLAYVGLGEQQCTGVLVSPEWVLSARHCLGAGPSTIGVGGQVFRAVEQIPHPTADIALIKLDRPSDTAPMTLSNNNLSFGEKTIAAGWGGIAHGHAQWAEATTQRRVTNVPGPDRHAVLIEQWISQGILRQGDSGGPLMEGNAVVGVLSMTSHTGTVGWYTPVAEHTDWISSVSGAPKPPSADAPSPLVDATAFPTVIPLPSFPLPFRSH</sequence>
<feature type="domain" description="Peptidase S1" evidence="4">
    <location>
        <begin position="27"/>
        <end position="211"/>
    </location>
</feature>
<reference evidence="5 6" key="1">
    <citation type="journal article" date="2013" name="J. Biotechnol.">
        <title>Genome sequence of Corynebacterium pseudotuberculosis biovar equi strain 258 and prediction of antigenic targets to improve biotechnological vaccine production.</title>
        <authorList>
            <person name="Soares S.C."/>
            <person name="Trost E."/>
            <person name="Ramos R.T."/>
            <person name="Carneiro A.R."/>
            <person name="Santos A.R."/>
            <person name="Pinto A.C."/>
            <person name="Barbosa E."/>
            <person name="Aburjaile F."/>
            <person name="Ali A."/>
            <person name="Diniz C.A."/>
            <person name="Hassan S.S."/>
            <person name="Fiaux K."/>
            <person name="Guimaraes L.C."/>
            <person name="Bakhtiar S.M."/>
            <person name="Pereira U."/>
            <person name="Almeida S.S."/>
            <person name="Abreu V.A."/>
            <person name="Rocha F.S."/>
            <person name="Dorella F.A."/>
            <person name="Miyoshi A."/>
            <person name="Silva A."/>
            <person name="Azevedo V."/>
            <person name="Tauch A."/>
        </authorList>
    </citation>
    <scope>NUCLEOTIDE SEQUENCE [LARGE SCALE GENOMIC DNA]</scope>
    <source>
        <strain evidence="5 6">258</strain>
    </source>
</reference>
<evidence type="ECO:0000259" key="4">
    <source>
        <dbReference type="PROSITE" id="PS50240"/>
    </source>
</evidence>
<dbReference type="PANTHER" id="PTHR24276:SF98">
    <property type="entry name" value="FI18310P1-RELATED"/>
    <property type="match status" value="1"/>
</dbReference>
<dbReference type="InterPro" id="IPR001254">
    <property type="entry name" value="Trypsin_dom"/>
</dbReference>
<organism evidence="5 6">
    <name type="scientific">Corynebacterium pseudotuberculosis 258</name>
    <dbReference type="NCBI Taxonomy" id="1168865"/>
    <lineage>
        <taxon>Bacteria</taxon>
        <taxon>Bacillati</taxon>
        <taxon>Actinomycetota</taxon>
        <taxon>Actinomycetes</taxon>
        <taxon>Mycobacteriales</taxon>
        <taxon>Corynebacteriaceae</taxon>
        <taxon>Corynebacterium</taxon>
    </lineage>
</organism>
<dbReference type="InterPro" id="IPR050430">
    <property type="entry name" value="Peptidase_S1"/>
</dbReference>
<proteinExistence type="inferred from homology"/>
<feature type="chain" id="PRO_5043403643" evidence="3">
    <location>
        <begin position="27"/>
        <end position="246"/>
    </location>
</feature>
<dbReference type="KEGG" id="coe:CP258_03990"/>
<dbReference type="InterPro" id="IPR009003">
    <property type="entry name" value="Peptidase_S1_PA"/>
</dbReference>
<dbReference type="InterPro" id="IPR043504">
    <property type="entry name" value="Peptidase_S1_PA_chymotrypsin"/>
</dbReference>
<keyword evidence="5" id="KW-0378">Hydrolase</keyword>